<dbReference type="InterPro" id="IPR023173">
    <property type="entry name" value="NADPH_Cyt_P450_Rdtase_alpha"/>
</dbReference>
<name>A0AAD2FML2_9STRA</name>
<dbReference type="GO" id="GO:0010181">
    <property type="term" value="F:FMN binding"/>
    <property type="evidence" value="ECO:0007669"/>
    <property type="project" value="InterPro"/>
</dbReference>
<evidence type="ECO:0000256" key="6">
    <source>
        <dbReference type="ARBA" id="ARBA00022857"/>
    </source>
</evidence>
<dbReference type="InterPro" id="IPR029039">
    <property type="entry name" value="Flavoprotein-like_sf"/>
</dbReference>
<keyword evidence="7" id="KW-0560">Oxidoreductase</keyword>
<dbReference type="PANTHER" id="PTHR19384:SF17">
    <property type="entry name" value="NADPH--CYTOCHROME P450 REDUCTASE"/>
    <property type="match status" value="1"/>
</dbReference>
<keyword evidence="6" id="KW-0521">NADP</keyword>
<dbReference type="SUPFAM" id="SSF63380">
    <property type="entry name" value="Riboflavin synthase domain-like"/>
    <property type="match status" value="1"/>
</dbReference>
<dbReference type="FunFam" id="1.20.990.10:FF:000001">
    <property type="entry name" value="NADPH--cytochrome P450 reductase"/>
    <property type="match status" value="1"/>
</dbReference>
<evidence type="ECO:0000256" key="4">
    <source>
        <dbReference type="ARBA" id="ARBA00022643"/>
    </source>
</evidence>
<dbReference type="Pfam" id="PF00175">
    <property type="entry name" value="NAD_binding_1"/>
    <property type="match status" value="1"/>
</dbReference>
<evidence type="ECO:0000256" key="8">
    <source>
        <dbReference type="ARBA" id="ARBA00023797"/>
    </source>
</evidence>
<evidence type="ECO:0000256" key="2">
    <source>
        <dbReference type="ARBA" id="ARBA00001974"/>
    </source>
</evidence>
<comment type="cofactor">
    <cofactor evidence="1">
        <name>FMN</name>
        <dbReference type="ChEBI" id="CHEBI:58210"/>
    </cofactor>
</comment>
<evidence type="ECO:0000256" key="5">
    <source>
        <dbReference type="ARBA" id="ARBA00022827"/>
    </source>
</evidence>
<dbReference type="InterPro" id="IPR017938">
    <property type="entry name" value="Riboflavin_synthase-like_b-brl"/>
</dbReference>
<dbReference type="InterPro" id="IPR008254">
    <property type="entry name" value="Flavodoxin/NO_synth"/>
</dbReference>
<feature type="domain" description="FAD-binding FR-type" evidence="11">
    <location>
        <begin position="286"/>
        <end position="523"/>
    </location>
</feature>
<evidence type="ECO:0000256" key="1">
    <source>
        <dbReference type="ARBA" id="ARBA00001917"/>
    </source>
</evidence>
<dbReference type="PANTHER" id="PTHR19384">
    <property type="entry name" value="NITRIC OXIDE SYNTHASE-RELATED"/>
    <property type="match status" value="1"/>
</dbReference>
<evidence type="ECO:0000256" key="7">
    <source>
        <dbReference type="ARBA" id="ARBA00023002"/>
    </source>
</evidence>
<dbReference type="PROSITE" id="PS51384">
    <property type="entry name" value="FAD_FR"/>
    <property type="match status" value="1"/>
</dbReference>
<dbReference type="Gene3D" id="3.40.50.80">
    <property type="entry name" value="Nucleotide-binding domain of ferredoxin-NADP reductase (FNR) module"/>
    <property type="match status" value="1"/>
</dbReference>
<evidence type="ECO:0000259" key="11">
    <source>
        <dbReference type="PROSITE" id="PS51384"/>
    </source>
</evidence>
<keyword evidence="9" id="KW-0472">Membrane</keyword>
<dbReference type="EMBL" id="CAKOGP040001557">
    <property type="protein sequence ID" value="CAJ1946001.1"/>
    <property type="molecule type" value="Genomic_DNA"/>
</dbReference>
<keyword evidence="13" id="KW-1185">Reference proteome</keyword>
<keyword evidence="4" id="KW-0288">FMN</keyword>
<comment type="cofactor">
    <cofactor evidence="2">
        <name>FAD</name>
        <dbReference type="ChEBI" id="CHEBI:57692"/>
    </cofactor>
</comment>
<dbReference type="InterPro" id="IPR001709">
    <property type="entry name" value="Flavoprot_Pyr_Nucl_cyt_Rdtase"/>
</dbReference>
<dbReference type="Proteomes" id="UP001295423">
    <property type="component" value="Unassembled WGS sequence"/>
</dbReference>
<dbReference type="InterPro" id="IPR001433">
    <property type="entry name" value="OxRdtase_FAD/NAD-bd"/>
</dbReference>
<gene>
    <name evidence="12" type="ORF">CYCCA115_LOCUS10143</name>
</gene>
<dbReference type="Gene3D" id="1.20.990.10">
    <property type="entry name" value="NADPH-cytochrome p450 Reductase, Chain A, domain 3"/>
    <property type="match status" value="1"/>
</dbReference>
<dbReference type="SUPFAM" id="SSF52218">
    <property type="entry name" value="Flavoproteins"/>
    <property type="match status" value="1"/>
</dbReference>
<dbReference type="PROSITE" id="PS50902">
    <property type="entry name" value="FLAVODOXIN_LIKE"/>
    <property type="match status" value="1"/>
</dbReference>
<evidence type="ECO:0000256" key="3">
    <source>
        <dbReference type="ARBA" id="ARBA00022630"/>
    </source>
</evidence>
<dbReference type="SUPFAM" id="SSF52343">
    <property type="entry name" value="Ferredoxin reductase-like, C-terminal NADP-linked domain"/>
    <property type="match status" value="1"/>
</dbReference>
<dbReference type="PRINTS" id="PR00369">
    <property type="entry name" value="FLAVODOXIN"/>
</dbReference>
<dbReference type="FunFam" id="3.40.50.80:FF:000001">
    <property type="entry name" value="NADPH--cytochrome P450 reductase 1"/>
    <property type="match status" value="1"/>
</dbReference>
<dbReference type="EC" id="1.6.2.4" evidence="8"/>
<keyword evidence="3" id="KW-0285">Flavoprotein</keyword>
<dbReference type="GO" id="GO:0050660">
    <property type="term" value="F:flavin adenine dinucleotide binding"/>
    <property type="evidence" value="ECO:0007669"/>
    <property type="project" value="TreeGrafter"/>
</dbReference>
<sequence length="680" mass="75733">MLVALVDSMMEQFSVSYITVLATGCVTALTLAGLLYVKQESQNRQSLTGNATESGSEKKVSIDKTKFPGGHITIYYATQTGTAESFAQQLEREGVEQGFHIHVEDMDETCLEQLTAHSAFGDNDDDLGTSRAIILAATYGEGEPTDNSTEMVNEIKESLEDESKMTVLEGLEYCVFGLGNRQYEHYNAMGKFFDSSLETFGAKRIIPIGMGDDDNDLEGDFESWKDQMWVELRKRYCRGAALPVKKDNDEFKIPDCEYKIQYHSAGTPAEKYIGLDKVHGSSKPYFTSVDCPVLTSRELRSSEDGGSTVHMEIDIANKLEYQTADNLGVLPLNDDAIVASVAKSLGYDLNAVFSLSAAGNHEWHGAPFPMPISIRECLTRYLDLTSAPRRSDLKHLIHYAKDPIDRKALQRLSSKEGKKEYKEKIMDGYVGMVDLLKLCPSLSIPLEHLISVCHFLLPRFYTIASSSLEFPNQVHLTVSVTQAKRKDGSTFNGVCSTHLADAKPTSANGTVRVFSRPSTFRLPENSSKPIIMIGPGTGIAPMRALLQERRYQRDVQKKSIGPNILYFGCKKRSLDYLYRDELEAMQKDNVLDNLHLAFSREEKQKVYVQHLLTNNAQDTWEMVDKKGASIYVCGGVRMGHDVTEALTDIAVSQGSMSAQQAKDYMAKLASDGRFVQELWA</sequence>
<dbReference type="GO" id="GO:0005829">
    <property type="term" value="C:cytosol"/>
    <property type="evidence" value="ECO:0007669"/>
    <property type="project" value="TreeGrafter"/>
</dbReference>
<accession>A0AAD2FML2</accession>
<keyword evidence="5" id="KW-0274">FAD</keyword>
<evidence type="ECO:0000313" key="13">
    <source>
        <dbReference type="Proteomes" id="UP001295423"/>
    </source>
</evidence>
<evidence type="ECO:0000313" key="12">
    <source>
        <dbReference type="EMBL" id="CAJ1946001.1"/>
    </source>
</evidence>
<comment type="caution">
    <text evidence="12">The sequence shown here is derived from an EMBL/GenBank/DDBJ whole genome shotgun (WGS) entry which is preliminary data.</text>
</comment>
<evidence type="ECO:0000256" key="9">
    <source>
        <dbReference type="SAM" id="Phobius"/>
    </source>
</evidence>
<organism evidence="12 13">
    <name type="scientific">Cylindrotheca closterium</name>
    <dbReference type="NCBI Taxonomy" id="2856"/>
    <lineage>
        <taxon>Eukaryota</taxon>
        <taxon>Sar</taxon>
        <taxon>Stramenopiles</taxon>
        <taxon>Ochrophyta</taxon>
        <taxon>Bacillariophyta</taxon>
        <taxon>Bacillariophyceae</taxon>
        <taxon>Bacillariophycidae</taxon>
        <taxon>Bacillariales</taxon>
        <taxon>Bacillariaceae</taxon>
        <taxon>Cylindrotheca</taxon>
    </lineage>
</organism>
<feature type="transmembrane region" description="Helical" evidence="9">
    <location>
        <begin position="15"/>
        <end position="37"/>
    </location>
</feature>
<dbReference type="Pfam" id="PF00667">
    <property type="entry name" value="FAD_binding_1"/>
    <property type="match status" value="1"/>
</dbReference>
<keyword evidence="9" id="KW-1133">Transmembrane helix</keyword>
<reference evidence="12" key="1">
    <citation type="submission" date="2023-08" db="EMBL/GenBank/DDBJ databases">
        <authorList>
            <person name="Audoor S."/>
            <person name="Bilcke G."/>
        </authorList>
    </citation>
    <scope>NUCLEOTIDE SEQUENCE</scope>
</reference>
<feature type="domain" description="Flavodoxin-like" evidence="10">
    <location>
        <begin position="72"/>
        <end position="229"/>
    </location>
</feature>
<evidence type="ECO:0000259" key="10">
    <source>
        <dbReference type="PROSITE" id="PS50902"/>
    </source>
</evidence>
<proteinExistence type="predicted"/>
<dbReference type="GO" id="GO:0003958">
    <property type="term" value="F:NADPH-hemoprotein reductase activity"/>
    <property type="evidence" value="ECO:0007669"/>
    <property type="project" value="UniProtKB-EC"/>
</dbReference>
<keyword evidence="9" id="KW-0812">Transmembrane</keyword>
<dbReference type="AlphaFoldDB" id="A0AAD2FML2"/>
<dbReference type="Pfam" id="PF00258">
    <property type="entry name" value="Flavodoxin_1"/>
    <property type="match status" value="1"/>
</dbReference>
<dbReference type="InterPro" id="IPR039261">
    <property type="entry name" value="FNR_nucleotide-bd"/>
</dbReference>
<dbReference type="Gene3D" id="2.40.30.10">
    <property type="entry name" value="Translation factors"/>
    <property type="match status" value="1"/>
</dbReference>
<dbReference type="InterPro" id="IPR001094">
    <property type="entry name" value="Flavdoxin-like"/>
</dbReference>
<dbReference type="InterPro" id="IPR003097">
    <property type="entry name" value="CysJ-like_FAD-binding"/>
</dbReference>
<dbReference type="Gene3D" id="3.40.50.360">
    <property type="match status" value="1"/>
</dbReference>
<dbReference type="InterPro" id="IPR017927">
    <property type="entry name" value="FAD-bd_FR_type"/>
</dbReference>
<protein>
    <recommendedName>
        <fullName evidence="8">NADPH--hemoprotein reductase</fullName>
        <ecNumber evidence="8">1.6.2.4</ecNumber>
    </recommendedName>
</protein>
<dbReference type="PRINTS" id="PR00371">
    <property type="entry name" value="FPNCR"/>
</dbReference>